<feature type="compositionally biased region" description="Basic and acidic residues" evidence="1">
    <location>
        <begin position="1"/>
        <end position="14"/>
    </location>
</feature>
<gene>
    <name evidence="2" type="ORF">GCM10009546_64010</name>
</gene>
<evidence type="ECO:0000313" key="3">
    <source>
        <dbReference type="Proteomes" id="UP001501427"/>
    </source>
</evidence>
<evidence type="ECO:0000256" key="1">
    <source>
        <dbReference type="SAM" id="MobiDB-lite"/>
    </source>
</evidence>
<dbReference type="Proteomes" id="UP001501427">
    <property type="component" value="Unassembled WGS sequence"/>
</dbReference>
<keyword evidence="3" id="KW-1185">Reference proteome</keyword>
<feature type="region of interest" description="Disordered" evidence="1">
    <location>
        <begin position="1"/>
        <end position="21"/>
    </location>
</feature>
<name>A0ABN1FKM8_9ACTN</name>
<accession>A0ABN1FKM8</accession>
<sequence>MVDGGPGREERDGGVGEAVHQACRAGLARPAELRVSGTVEQLNHPGPPPYARNDLVLLDAVPGPEVDAAAPSMSLVPSREGAAPGYQYGFTAVCLMCMF</sequence>
<comment type="caution">
    <text evidence="2">The sequence shown here is derived from an EMBL/GenBank/DDBJ whole genome shotgun (WGS) entry which is preliminary data.</text>
</comment>
<reference evidence="2 3" key="1">
    <citation type="journal article" date="2019" name="Int. J. Syst. Evol. Microbiol.">
        <title>The Global Catalogue of Microorganisms (GCM) 10K type strain sequencing project: providing services to taxonomists for standard genome sequencing and annotation.</title>
        <authorList>
            <consortium name="The Broad Institute Genomics Platform"/>
            <consortium name="The Broad Institute Genome Sequencing Center for Infectious Disease"/>
            <person name="Wu L."/>
            <person name="Ma J."/>
        </authorList>
    </citation>
    <scope>NUCLEOTIDE SEQUENCE [LARGE SCALE GENOMIC DNA]</scope>
    <source>
        <strain evidence="2 3">JCM 10667</strain>
    </source>
</reference>
<organism evidence="2 3">
    <name type="scientific">Actinomadura livida</name>
    <dbReference type="NCBI Taxonomy" id="79909"/>
    <lineage>
        <taxon>Bacteria</taxon>
        <taxon>Bacillati</taxon>
        <taxon>Actinomycetota</taxon>
        <taxon>Actinomycetes</taxon>
        <taxon>Streptosporangiales</taxon>
        <taxon>Thermomonosporaceae</taxon>
        <taxon>Actinomadura</taxon>
    </lineage>
</organism>
<protein>
    <submittedName>
        <fullName evidence="2">Uncharacterized protein</fullName>
    </submittedName>
</protein>
<evidence type="ECO:0000313" key="2">
    <source>
        <dbReference type="EMBL" id="GAA0592812.1"/>
    </source>
</evidence>
<dbReference type="EMBL" id="BAAAHD010000075">
    <property type="protein sequence ID" value="GAA0592812.1"/>
    <property type="molecule type" value="Genomic_DNA"/>
</dbReference>
<proteinExistence type="predicted"/>